<reference evidence="5" key="2">
    <citation type="submission" date="2016-10" db="EMBL/GenBank/DDBJ databases">
        <authorList>
            <person name="Wibberg D."/>
        </authorList>
    </citation>
    <scope>NUCLEOTIDE SEQUENCE [LARGE SCALE GENOMIC DNA]</scope>
</reference>
<keyword evidence="6" id="KW-1185">Reference proteome</keyword>
<protein>
    <submittedName>
        <fullName evidence="3">3-oxoacyl-[acyl-carrier-protein] reductase FabG</fullName>
        <ecNumber evidence="3">1.1.1.100</ecNumber>
    </submittedName>
    <submittedName>
        <fullName evidence="4">NAD(P)-dependent dehydrogenase, short-chain alcohol dehydrogenase family</fullName>
    </submittedName>
</protein>
<evidence type="ECO:0000313" key="5">
    <source>
        <dbReference type="Proteomes" id="UP000183063"/>
    </source>
</evidence>
<dbReference type="PANTHER" id="PTHR43639">
    <property type="entry name" value="OXIDOREDUCTASE, SHORT-CHAIN DEHYDROGENASE/REDUCTASE FAMILY (AFU_ORTHOLOGUE AFUA_5G02870)"/>
    <property type="match status" value="1"/>
</dbReference>
<dbReference type="STRING" id="501024.RTCCBAU85039_5229"/>
<dbReference type="Proteomes" id="UP000183063">
    <property type="component" value="Unassembled WGS sequence"/>
</dbReference>
<organism evidence="3 5">
    <name type="scientific">Rhizobium tibeticum</name>
    <dbReference type="NCBI Taxonomy" id="501024"/>
    <lineage>
        <taxon>Bacteria</taxon>
        <taxon>Pseudomonadati</taxon>
        <taxon>Pseudomonadota</taxon>
        <taxon>Alphaproteobacteria</taxon>
        <taxon>Hyphomicrobiales</taxon>
        <taxon>Rhizobiaceae</taxon>
        <taxon>Rhizobium/Agrobacterium group</taxon>
        <taxon>Rhizobium</taxon>
    </lineage>
</organism>
<dbReference type="OrthoDB" id="9787298at2"/>
<dbReference type="PANTHER" id="PTHR43639:SF1">
    <property type="entry name" value="SHORT-CHAIN DEHYDROGENASE_REDUCTASE FAMILY PROTEIN"/>
    <property type="match status" value="1"/>
</dbReference>
<name>A0A1H8TJF9_9HYPH</name>
<dbReference type="InterPro" id="IPR036291">
    <property type="entry name" value="NAD(P)-bd_dom_sf"/>
</dbReference>
<dbReference type="EC" id="1.1.1.100" evidence="3"/>
<dbReference type="FunFam" id="3.40.50.720:FF:000084">
    <property type="entry name" value="Short-chain dehydrogenase reductase"/>
    <property type="match status" value="1"/>
</dbReference>
<dbReference type="InterPro" id="IPR002347">
    <property type="entry name" value="SDR_fam"/>
</dbReference>
<keyword evidence="2 3" id="KW-0560">Oxidoreductase</keyword>
<dbReference type="AlphaFoldDB" id="A0A1H8TJF9"/>
<evidence type="ECO:0000313" key="3">
    <source>
        <dbReference type="EMBL" id="SEI15262.1"/>
    </source>
</evidence>
<dbReference type="EMBL" id="FOCV01000029">
    <property type="protein sequence ID" value="SEO91007.1"/>
    <property type="molecule type" value="Genomic_DNA"/>
</dbReference>
<gene>
    <name evidence="3" type="primary">fabG_18</name>
    <name evidence="3" type="ORF">RTCCBAU85039_5229</name>
    <name evidence="4" type="ORF">SAMN05216228_102924</name>
</gene>
<dbReference type="PRINTS" id="PR00080">
    <property type="entry name" value="SDRFAMILY"/>
</dbReference>
<evidence type="ECO:0000313" key="6">
    <source>
        <dbReference type="Proteomes" id="UP000198939"/>
    </source>
</evidence>
<proteinExistence type="inferred from homology"/>
<accession>A0A1H8TJF9</accession>
<dbReference type="GO" id="GO:0004316">
    <property type="term" value="F:3-oxoacyl-[acyl-carrier-protein] reductase (NADPH) activity"/>
    <property type="evidence" value="ECO:0007669"/>
    <property type="project" value="UniProtKB-EC"/>
</dbReference>
<dbReference type="EMBL" id="FNXB01000038">
    <property type="protein sequence ID" value="SEI15262.1"/>
    <property type="molecule type" value="Genomic_DNA"/>
</dbReference>
<reference evidence="3" key="1">
    <citation type="submission" date="2016-10" db="EMBL/GenBank/DDBJ databases">
        <authorList>
            <person name="de Groot N.N."/>
        </authorList>
    </citation>
    <scope>NUCLEOTIDE SEQUENCE [LARGE SCALE GENOMIC DNA]</scope>
    <source>
        <strain evidence="3">CCBAU85039</strain>
    </source>
</reference>
<reference evidence="4 6" key="3">
    <citation type="submission" date="2016-10" db="EMBL/GenBank/DDBJ databases">
        <authorList>
            <person name="Varghese N."/>
            <person name="Submissions S."/>
        </authorList>
    </citation>
    <scope>NUCLEOTIDE SEQUENCE [LARGE SCALE GENOMIC DNA]</scope>
    <source>
        <strain evidence="4 6">CGMCC 1.7071</strain>
    </source>
</reference>
<evidence type="ECO:0000256" key="2">
    <source>
        <dbReference type="ARBA" id="ARBA00023002"/>
    </source>
</evidence>
<evidence type="ECO:0000313" key="4">
    <source>
        <dbReference type="EMBL" id="SEO91007.1"/>
    </source>
</evidence>
<evidence type="ECO:0000256" key="1">
    <source>
        <dbReference type="ARBA" id="ARBA00006484"/>
    </source>
</evidence>
<dbReference type="PRINTS" id="PR00081">
    <property type="entry name" value="GDHRDH"/>
</dbReference>
<dbReference type="Gene3D" id="3.40.50.720">
    <property type="entry name" value="NAD(P)-binding Rossmann-like Domain"/>
    <property type="match status" value="1"/>
</dbReference>
<dbReference type="RefSeq" id="WP_072379842.1">
    <property type="nucleotide sequence ID" value="NZ_FNXB01000038.1"/>
</dbReference>
<dbReference type="Proteomes" id="UP000198939">
    <property type="component" value="Unassembled WGS sequence"/>
</dbReference>
<comment type="similarity">
    <text evidence="1">Belongs to the short-chain dehydrogenases/reductases (SDR) family.</text>
</comment>
<sequence length="241" mass="25911">MSTRKTILITGASQGIGAGLVRSFLERGYNVVGTSRRVTEVLVPDAMERLELVDGDVGDPATAERVAQRAIERFGSIDALVNNAGIFFTKPFLEYTIDDLRQLTATNVEGFIHFTKHAIRQMLRQGSGGSVVTITTSLTDHPIAGVTASFAMITKGGLNAVTKSLAMEFAKDNIRVNAVAPGIVDTPMHEKDPKDFLKSLSPMGTITAVQEIVNGVIYLTESTNITGEVLHVDNGAHLGKW</sequence>
<dbReference type="Pfam" id="PF13561">
    <property type="entry name" value="adh_short_C2"/>
    <property type="match status" value="1"/>
</dbReference>
<dbReference type="SUPFAM" id="SSF51735">
    <property type="entry name" value="NAD(P)-binding Rossmann-fold domains"/>
    <property type="match status" value="1"/>
</dbReference>
<dbReference type="CDD" id="cd05233">
    <property type="entry name" value="SDR_c"/>
    <property type="match status" value="1"/>
</dbReference>